<sequence length="468" mass="55322">MTKRFNTIETLRVMLAHPDIMFDSIQTMDDLNSRFIRETDFIRRIRDYMTNLSDEDRKRVQVAFKTNNLLRNQVIADIAKHDGERLLVFQDEVLNLFRLCEASLHQELTDSRLKSHLDSLRAVCIRLESASFSDLDPDYTEQRDDLLKQLSDLLGVLRKNVSSIESLNQQLEKISAKASYNEQHFARFRQEMFNNISQVYERHIKPVLAFLNDKARLSDGPNLFKVLHEVQSLFERRNHPNIADQIFLFSMSFTSVYKPMSRISAEVERFLRKTRQGILESNAMESSYQLLLSKYEETTTSNMRKKFIAKSYAQESGYVVGLKRRPRPQTYRFSDSKSYLDNFFSEIELRLDDMTRLKSILPESGLYQREGNADERMRRAKLLFQFIDGMRFRPTQDLLAAMHQRLISGFGEYEIHDLLSSLIRISQRFQGKDSELIINTTNRRRYLQLDDKAFYYRVRMLSRTIQHE</sequence>
<evidence type="ECO:0000313" key="2">
    <source>
        <dbReference type="Proteomes" id="UP000009144"/>
    </source>
</evidence>
<dbReference type="STRING" id="754476.Q7A_724"/>
<evidence type="ECO:0000313" key="1">
    <source>
        <dbReference type="EMBL" id="AFI83570.1"/>
    </source>
</evidence>
<dbReference type="KEGG" id="mej:Q7A_724"/>
<accession>I1XGQ1</accession>
<dbReference type="eggNOG" id="ENOG502ZBF9">
    <property type="taxonomic scope" value="Bacteria"/>
</dbReference>
<reference evidence="1 2" key="2">
    <citation type="journal article" date="2013" name="Int. J. Syst. Evol. Microbiol.">
        <title>Methylophaga nitratireducenticrescens sp. nov. and Methylophaga frappieri sp. nov., isolated from the biofilm of the methanol-fed denitrification system treating the seawater at the Montreal Biodome.</title>
        <authorList>
            <person name="Villeneuve C."/>
            <person name="Martineau C."/>
            <person name="Mauffrey F."/>
            <person name="Villemur R."/>
        </authorList>
    </citation>
    <scope>NUCLEOTIDE SEQUENCE [LARGE SCALE GENOMIC DNA]</scope>
    <source>
        <strain evidence="1 2">JAM1</strain>
    </source>
</reference>
<dbReference type="HOGENOM" id="CLU_574659_0_0_6"/>
<reference evidence="1 2" key="1">
    <citation type="journal article" date="2012" name="J. Bacteriol.">
        <title>Complete genome sequences of Methylophaga sp. strain JAM1 and Methylophaga sp. strain JAM7.</title>
        <authorList>
            <person name="Villeneuve C."/>
            <person name="Martineau C."/>
            <person name="Mauffrey F."/>
            <person name="Villemur R."/>
        </authorList>
    </citation>
    <scope>NUCLEOTIDE SEQUENCE [LARGE SCALE GENOMIC DNA]</scope>
    <source>
        <strain evidence="1 2">JAM1</strain>
    </source>
</reference>
<dbReference type="EMBL" id="CP003390">
    <property type="protein sequence ID" value="AFI83570.1"/>
    <property type="molecule type" value="Genomic_DNA"/>
</dbReference>
<dbReference type="OrthoDB" id="5808494at2"/>
<proteinExistence type="predicted"/>
<organism evidence="1 2">
    <name type="scientific">Methylophaga nitratireducenticrescens</name>
    <dbReference type="NCBI Taxonomy" id="754476"/>
    <lineage>
        <taxon>Bacteria</taxon>
        <taxon>Pseudomonadati</taxon>
        <taxon>Pseudomonadota</taxon>
        <taxon>Gammaproteobacteria</taxon>
        <taxon>Thiotrichales</taxon>
        <taxon>Piscirickettsiaceae</taxon>
        <taxon>Methylophaga</taxon>
    </lineage>
</organism>
<dbReference type="AlphaFoldDB" id="I1XGQ1"/>
<dbReference type="RefSeq" id="WP_014705945.1">
    <property type="nucleotide sequence ID" value="NC_017857.3"/>
</dbReference>
<gene>
    <name evidence="1" type="ordered locus">Q7A_724</name>
</gene>
<dbReference type="Proteomes" id="UP000009144">
    <property type="component" value="Chromosome"/>
</dbReference>
<name>I1XGQ1_METNJ</name>
<keyword evidence="2" id="KW-1185">Reference proteome</keyword>
<protein>
    <submittedName>
        <fullName evidence="1">Uncharacterized protein</fullName>
    </submittedName>
</protein>
<dbReference type="PATRIC" id="fig|754476.3.peg.714"/>